<reference evidence="12" key="1">
    <citation type="submission" date="2016-04" db="UniProtKB">
        <authorList>
            <consortium name="WormBaseParasite"/>
        </authorList>
    </citation>
    <scope>IDENTIFICATION</scope>
</reference>
<dbReference type="Gene3D" id="1.20.1640.10">
    <property type="entry name" value="Multidrug efflux transporter AcrB transmembrane domain"/>
    <property type="match status" value="2"/>
</dbReference>
<gene>
    <name evidence="10" type="ORF">TCLT_LOCUS6503</name>
</gene>
<keyword evidence="6 8" id="KW-0472">Membrane</keyword>
<evidence type="ECO:0000256" key="7">
    <source>
        <dbReference type="ARBA" id="ARBA00023180"/>
    </source>
</evidence>
<dbReference type="OrthoDB" id="6510177at2759"/>
<dbReference type="InterPro" id="IPR003392">
    <property type="entry name" value="PTHD_SSD"/>
</dbReference>
<dbReference type="InterPro" id="IPR051697">
    <property type="entry name" value="Patched_domain-protein"/>
</dbReference>
<keyword evidence="5 8" id="KW-1133">Transmembrane helix</keyword>
<dbReference type="Pfam" id="PF02460">
    <property type="entry name" value="Patched"/>
    <property type="match status" value="1"/>
</dbReference>
<keyword evidence="11" id="KW-1185">Reference proteome</keyword>
<feature type="transmembrane region" description="Helical" evidence="8">
    <location>
        <begin position="296"/>
        <end position="316"/>
    </location>
</feature>
<dbReference type="FunFam" id="1.20.1640.10:FF:000013">
    <property type="entry name" value="PaTched Related family"/>
    <property type="match status" value="1"/>
</dbReference>
<dbReference type="PROSITE" id="PS50156">
    <property type="entry name" value="SSD"/>
    <property type="match status" value="1"/>
</dbReference>
<evidence type="ECO:0000256" key="8">
    <source>
        <dbReference type="SAM" id="Phobius"/>
    </source>
</evidence>
<protein>
    <submittedName>
        <fullName evidence="12">SSD domain-containing protein</fullName>
    </submittedName>
</protein>
<evidence type="ECO:0000313" key="10">
    <source>
        <dbReference type="EMBL" id="VDN03860.1"/>
    </source>
</evidence>
<dbReference type="AlphaFoldDB" id="A0A158RC59"/>
<dbReference type="EMBL" id="UYYF01004421">
    <property type="protein sequence ID" value="VDN03860.1"/>
    <property type="molecule type" value="Genomic_DNA"/>
</dbReference>
<feature type="transmembrane region" description="Helical" evidence="8">
    <location>
        <begin position="738"/>
        <end position="760"/>
    </location>
</feature>
<dbReference type="SUPFAM" id="SSF82866">
    <property type="entry name" value="Multidrug efflux transporter AcrB transmembrane domain"/>
    <property type="match status" value="2"/>
</dbReference>
<feature type="transmembrane region" description="Helical" evidence="8">
    <location>
        <begin position="467"/>
        <end position="491"/>
    </location>
</feature>
<comment type="subcellular location">
    <subcellularLocation>
        <location evidence="1">Cell membrane</location>
        <topology evidence="1">Multi-pass membrane protein</topology>
    </subcellularLocation>
</comment>
<keyword evidence="3" id="KW-1003">Cell membrane</keyword>
<reference evidence="10 11" key="2">
    <citation type="submission" date="2018-11" db="EMBL/GenBank/DDBJ databases">
        <authorList>
            <consortium name="Pathogen Informatics"/>
        </authorList>
    </citation>
    <scope>NUCLEOTIDE SEQUENCE [LARGE SCALE GENOMIC DNA]</scope>
</reference>
<evidence type="ECO:0000256" key="4">
    <source>
        <dbReference type="ARBA" id="ARBA00022692"/>
    </source>
</evidence>
<feature type="transmembrane region" description="Helical" evidence="8">
    <location>
        <begin position="679"/>
        <end position="704"/>
    </location>
</feature>
<dbReference type="OMA" id="PSRYEYA"/>
<proteinExistence type="inferred from homology"/>
<evidence type="ECO:0000256" key="1">
    <source>
        <dbReference type="ARBA" id="ARBA00004651"/>
    </source>
</evidence>
<name>A0A158RC59_THECL</name>
<accession>A0A158RC59</accession>
<dbReference type="Proteomes" id="UP000276776">
    <property type="component" value="Unassembled WGS sequence"/>
</dbReference>
<dbReference type="PANTHER" id="PTHR10796:SF112">
    <property type="entry name" value="PATCHED-RELATED PROTEIN 18"/>
    <property type="match status" value="1"/>
</dbReference>
<sequence>MERFRFLVESKTEQLFYRTGLLIARRPRFFLISTLVLTALLSTGGVNFHEHNNVREDFSANDSPSRHEFAVTRDFFRNFGSLFHLVIAMKASDDGSLLRPKYLDKAIEIEEYLQYQLNIPYNGRRYSYSDLCGSHCEASDVVSTFLNIYREVYIRKKGAVKLTYPSMDLFGNRIYLANNIFQVTLNNRQAFLNPRVSHIIESCRLIAINFQAIQQNSTVEEIMKLWEYEVFKFSEATKNNSLIRVFATSEGLVSKEVRRTGVEALPLITVSFLVVLIFTVATSFKRDPAASKPWEAAFGVFCPILSLIASFGFLFWCNVVFLPIVCVVPFLVLAIGVDDVFIFLHCYHHTDQRLPVEERIGKMLAEAGPSITITSLTNFISFAISALTPTPAIQTFSIYISITVVFDYVYQIFLYSAILTFAARREKKRLHAVIPCISISDVEKRIVSTQANIFKTLDEFTDNLMNLWVNMAMSNITRITVICLMIFYWIITIRGVTRTKVGLSSEKLFPYDSPLLPFVKLQTEIIFKEGGQVTIFVNNPGDLRKPQMIPRIMRLVKHFEHATGSIGDESTHLWFIPYLSYIGIQERGEIGFKYKYLPEFMKLREYHRWSHFVNLGSPEDCINEKPSCLQKFFFSTGFRNAVEWSQRLQLLQEWRGIAAQYPELNVTIFEAFSMYADQVLIIVPVTKSTVIFAFVAMAIVLLIFTPSLTTIISSTLSIISINLGVLGSLPYWDVNLDPISMATILMAIGFSVDFIAHITFHYYKGQTRDKRERLKYAFASIAWPMTQAGISTILSLCVLGVIQAYMVKVFVKVVILVVTLGLLHGLIILPVVFGMIPLQKRTVSDVNNKVLRIQKFYTTLFNHTIRISVPTIAITASSSLPLPITTMKTEKNEQKSAGLS</sequence>
<feature type="transmembrane region" description="Helical" evidence="8">
    <location>
        <begin position="781"/>
        <end position="807"/>
    </location>
</feature>
<feature type="transmembrane region" description="Helical" evidence="8">
    <location>
        <begin position="813"/>
        <end position="836"/>
    </location>
</feature>
<evidence type="ECO:0000259" key="9">
    <source>
        <dbReference type="PROSITE" id="PS50156"/>
    </source>
</evidence>
<keyword evidence="7" id="KW-0325">Glycoprotein</keyword>
<keyword evidence="4 8" id="KW-0812">Transmembrane</keyword>
<organism evidence="12">
    <name type="scientific">Thelazia callipaeda</name>
    <name type="common">Oriental eyeworm</name>
    <name type="synonym">Parasitic nematode</name>
    <dbReference type="NCBI Taxonomy" id="103827"/>
    <lineage>
        <taxon>Eukaryota</taxon>
        <taxon>Metazoa</taxon>
        <taxon>Ecdysozoa</taxon>
        <taxon>Nematoda</taxon>
        <taxon>Chromadorea</taxon>
        <taxon>Rhabditida</taxon>
        <taxon>Spirurina</taxon>
        <taxon>Spiruromorpha</taxon>
        <taxon>Thelazioidea</taxon>
        <taxon>Thelaziidae</taxon>
        <taxon>Thelazia</taxon>
    </lineage>
</organism>
<dbReference type="GO" id="GO:0030659">
    <property type="term" value="C:cytoplasmic vesicle membrane"/>
    <property type="evidence" value="ECO:0007669"/>
    <property type="project" value="TreeGrafter"/>
</dbReference>
<evidence type="ECO:0000256" key="5">
    <source>
        <dbReference type="ARBA" id="ARBA00022989"/>
    </source>
</evidence>
<feature type="transmembrane region" description="Helical" evidence="8">
    <location>
        <begin position="29"/>
        <end position="48"/>
    </location>
</feature>
<comment type="similarity">
    <text evidence="2">Belongs to the patched family.</text>
</comment>
<dbReference type="GO" id="GO:0018996">
    <property type="term" value="P:molting cycle, collagen and cuticulin-based cuticle"/>
    <property type="evidence" value="ECO:0007669"/>
    <property type="project" value="TreeGrafter"/>
</dbReference>
<feature type="domain" description="SSD" evidence="9">
    <location>
        <begin position="264"/>
        <end position="421"/>
    </location>
</feature>
<dbReference type="InterPro" id="IPR000731">
    <property type="entry name" value="SSD"/>
</dbReference>
<evidence type="ECO:0000313" key="11">
    <source>
        <dbReference type="Proteomes" id="UP000276776"/>
    </source>
</evidence>
<evidence type="ECO:0000256" key="3">
    <source>
        <dbReference type="ARBA" id="ARBA00022475"/>
    </source>
</evidence>
<evidence type="ECO:0000256" key="6">
    <source>
        <dbReference type="ARBA" id="ARBA00023136"/>
    </source>
</evidence>
<dbReference type="PANTHER" id="PTHR10796">
    <property type="entry name" value="PATCHED-RELATED"/>
    <property type="match status" value="1"/>
</dbReference>
<dbReference type="GO" id="GO:0006897">
    <property type="term" value="P:endocytosis"/>
    <property type="evidence" value="ECO:0007669"/>
    <property type="project" value="TreeGrafter"/>
</dbReference>
<dbReference type="WBParaSite" id="TCLT_0000651401-mRNA-1">
    <property type="protein sequence ID" value="TCLT_0000651401-mRNA-1"/>
    <property type="gene ID" value="TCLT_0000651401"/>
</dbReference>
<evidence type="ECO:0000256" key="2">
    <source>
        <dbReference type="ARBA" id="ARBA00005585"/>
    </source>
</evidence>
<dbReference type="GO" id="GO:0005886">
    <property type="term" value="C:plasma membrane"/>
    <property type="evidence" value="ECO:0007669"/>
    <property type="project" value="UniProtKB-SubCell"/>
</dbReference>
<feature type="transmembrane region" description="Helical" evidence="8">
    <location>
        <begin position="322"/>
        <end position="344"/>
    </location>
</feature>
<feature type="transmembrane region" description="Helical" evidence="8">
    <location>
        <begin position="364"/>
        <end position="384"/>
    </location>
</feature>
<feature type="transmembrane region" description="Helical" evidence="8">
    <location>
        <begin position="264"/>
        <end position="284"/>
    </location>
</feature>
<evidence type="ECO:0000313" key="12">
    <source>
        <dbReference type="WBParaSite" id="TCLT_0000651401-mRNA-1"/>
    </source>
</evidence>
<feature type="transmembrane region" description="Helical" evidence="8">
    <location>
        <begin position="396"/>
        <end position="422"/>
    </location>
</feature>